<reference evidence="2 3" key="1">
    <citation type="submission" date="2017-06" db="EMBL/GenBank/DDBJ databases">
        <title>Comparative genomic analysis of Ambrosia Fusariam Clade fungi.</title>
        <authorList>
            <person name="Stajich J.E."/>
            <person name="Carrillo J."/>
            <person name="Kijimoto T."/>
            <person name="Eskalen A."/>
            <person name="O'Donnell K."/>
            <person name="Kasson M."/>
        </authorList>
    </citation>
    <scope>NUCLEOTIDE SEQUENCE [LARGE SCALE GENOMIC DNA]</scope>
    <source>
        <strain evidence="2 3">NRRL62584</strain>
    </source>
</reference>
<sequence>RVFSKPKNAALRKKKPIEEVIKNNNLSVSGFPRSKLVQILQSLLKQGVFESSIAARSVFPELFRQPVKQQEPQKMPAPPDQRDSVAEKTTGIFETLWKSGIYSDLMLVSAEKNYQAHRAVVCLQSEVISKKCDFDTINTSWIKPNDFSKDGSTTLSFDFLDDDPRSVDCMVQYFYRSDYEVPRSTSSIDDEADVMYKEDADDSDADDAASDDSHLIIHVRVFALAEKYDIPPLKVLSLKKFKAAIQLYWKSKYLAEAAREAYTSTIADIQDMRKAVVDILFTQRALLDEEYIRGLLREVPDIAFDLLMQFHAPMADLSVSFEAIG</sequence>
<name>A0A428ND17_9HYPO</name>
<feature type="domain" description="BTB" evidence="1">
    <location>
        <begin position="103"/>
        <end position="183"/>
    </location>
</feature>
<dbReference type="PANTHER" id="PTHR47843:SF5">
    <property type="entry name" value="BTB_POZ DOMAIN PROTEIN"/>
    <property type="match status" value="1"/>
</dbReference>
<dbReference type="InterPro" id="IPR000210">
    <property type="entry name" value="BTB/POZ_dom"/>
</dbReference>
<dbReference type="AlphaFoldDB" id="A0A428ND17"/>
<protein>
    <recommendedName>
        <fullName evidence="1">BTB domain-containing protein</fullName>
    </recommendedName>
</protein>
<dbReference type="PANTHER" id="PTHR47843">
    <property type="entry name" value="BTB DOMAIN-CONTAINING PROTEIN-RELATED"/>
    <property type="match status" value="1"/>
</dbReference>
<dbReference type="Pfam" id="PF00651">
    <property type="entry name" value="BTB"/>
    <property type="match status" value="1"/>
</dbReference>
<dbReference type="STRING" id="1325734.A0A428ND17"/>
<organism evidence="2 3">
    <name type="scientific">Fusarium duplospermum</name>
    <dbReference type="NCBI Taxonomy" id="1325734"/>
    <lineage>
        <taxon>Eukaryota</taxon>
        <taxon>Fungi</taxon>
        <taxon>Dikarya</taxon>
        <taxon>Ascomycota</taxon>
        <taxon>Pezizomycotina</taxon>
        <taxon>Sordariomycetes</taxon>
        <taxon>Hypocreomycetidae</taxon>
        <taxon>Hypocreales</taxon>
        <taxon>Nectriaceae</taxon>
        <taxon>Fusarium</taxon>
        <taxon>Fusarium solani species complex</taxon>
    </lineage>
</organism>
<dbReference type="OrthoDB" id="6359816at2759"/>
<dbReference type="CDD" id="cd18186">
    <property type="entry name" value="BTB_POZ_ZBTB_KLHL-like"/>
    <property type="match status" value="1"/>
</dbReference>
<feature type="non-terminal residue" evidence="2">
    <location>
        <position position="325"/>
    </location>
</feature>
<evidence type="ECO:0000313" key="3">
    <source>
        <dbReference type="Proteomes" id="UP000288168"/>
    </source>
</evidence>
<keyword evidence="3" id="KW-1185">Reference proteome</keyword>
<dbReference type="Gene3D" id="3.30.710.10">
    <property type="entry name" value="Potassium Channel Kv1.1, Chain A"/>
    <property type="match status" value="1"/>
</dbReference>
<dbReference type="InterPro" id="IPR011333">
    <property type="entry name" value="SKP1/BTB/POZ_sf"/>
</dbReference>
<proteinExistence type="predicted"/>
<comment type="caution">
    <text evidence="2">The sequence shown here is derived from an EMBL/GenBank/DDBJ whole genome shotgun (WGS) entry which is preliminary data.</text>
</comment>
<feature type="non-terminal residue" evidence="2">
    <location>
        <position position="1"/>
    </location>
</feature>
<gene>
    <name evidence="2" type="ORF">CEP54_016394</name>
</gene>
<evidence type="ECO:0000259" key="1">
    <source>
        <dbReference type="PROSITE" id="PS50097"/>
    </source>
</evidence>
<dbReference type="SUPFAM" id="SSF54695">
    <property type="entry name" value="POZ domain"/>
    <property type="match status" value="1"/>
</dbReference>
<dbReference type="PROSITE" id="PS50097">
    <property type="entry name" value="BTB"/>
    <property type="match status" value="1"/>
</dbReference>
<dbReference type="Proteomes" id="UP000288168">
    <property type="component" value="Unassembled WGS sequence"/>
</dbReference>
<evidence type="ECO:0000313" key="2">
    <source>
        <dbReference type="EMBL" id="RSL38682.1"/>
    </source>
</evidence>
<accession>A0A428ND17</accession>
<dbReference type="EMBL" id="NKCI01000784">
    <property type="protein sequence ID" value="RSL38682.1"/>
    <property type="molecule type" value="Genomic_DNA"/>
</dbReference>